<dbReference type="SUPFAM" id="SSF53474">
    <property type="entry name" value="alpha/beta-Hydrolases"/>
    <property type="match status" value="1"/>
</dbReference>
<sequence length="283" mass="32101">MDLCIIDQQLGTRLRAMHHITSDLQKLSMHSDYSKNEDVIVGNGNGKNLASFYDDSSTILLDLSPQPNESTNMATNPLFLLPLISPTIHFLSPNMSRDQFPHIVHPHMINHLRLTLLHLSLGMFPTHLPHRLLEKKMSNMQEFILNSRGMRLFTCSWLPINPEPKALIFICHGYAMECSITMKGTAIQLVNTGFRVYEMDYEGHGRSSGLQAFVDNFDMLVDDCSIHFTNVCDTEENRGKMRFLLGESMGGAVALLLHRKKPNYCKSAMLQSCQHPCARLQKK</sequence>
<dbReference type="AlphaFoldDB" id="A0AAD9TKP2"/>
<dbReference type="Pfam" id="PF12146">
    <property type="entry name" value="Hydrolase_4"/>
    <property type="match status" value="1"/>
</dbReference>
<dbReference type="PANTHER" id="PTHR11614">
    <property type="entry name" value="PHOSPHOLIPASE-RELATED"/>
    <property type="match status" value="1"/>
</dbReference>
<proteinExistence type="predicted"/>
<dbReference type="Proteomes" id="UP001280121">
    <property type="component" value="Unassembled WGS sequence"/>
</dbReference>
<gene>
    <name evidence="2" type="ORF">Ddye_032349</name>
</gene>
<evidence type="ECO:0000259" key="1">
    <source>
        <dbReference type="Pfam" id="PF12146"/>
    </source>
</evidence>
<dbReference type="InterPro" id="IPR051044">
    <property type="entry name" value="MAG_DAG_Lipase"/>
</dbReference>
<dbReference type="InterPro" id="IPR022742">
    <property type="entry name" value="Hydrolase_4"/>
</dbReference>
<protein>
    <recommendedName>
        <fullName evidence="1">Serine aminopeptidase S33 domain-containing protein</fullName>
    </recommendedName>
</protein>
<organism evidence="2 3">
    <name type="scientific">Dipteronia dyeriana</name>
    <dbReference type="NCBI Taxonomy" id="168575"/>
    <lineage>
        <taxon>Eukaryota</taxon>
        <taxon>Viridiplantae</taxon>
        <taxon>Streptophyta</taxon>
        <taxon>Embryophyta</taxon>
        <taxon>Tracheophyta</taxon>
        <taxon>Spermatophyta</taxon>
        <taxon>Magnoliopsida</taxon>
        <taxon>eudicotyledons</taxon>
        <taxon>Gunneridae</taxon>
        <taxon>Pentapetalae</taxon>
        <taxon>rosids</taxon>
        <taxon>malvids</taxon>
        <taxon>Sapindales</taxon>
        <taxon>Sapindaceae</taxon>
        <taxon>Hippocastanoideae</taxon>
        <taxon>Acereae</taxon>
        <taxon>Dipteronia</taxon>
    </lineage>
</organism>
<dbReference type="EMBL" id="JANJYI010000009">
    <property type="protein sequence ID" value="KAK2637557.1"/>
    <property type="molecule type" value="Genomic_DNA"/>
</dbReference>
<accession>A0AAD9TKP2</accession>
<evidence type="ECO:0000313" key="3">
    <source>
        <dbReference type="Proteomes" id="UP001280121"/>
    </source>
</evidence>
<dbReference type="InterPro" id="IPR029058">
    <property type="entry name" value="AB_hydrolase_fold"/>
</dbReference>
<comment type="caution">
    <text evidence="2">The sequence shown here is derived from an EMBL/GenBank/DDBJ whole genome shotgun (WGS) entry which is preliminary data.</text>
</comment>
<dbReference type="Gene3D" id="3.40.50.1820">
    <property type="entry name" value="alpha/beta hydrolase"/>
    <property type="match status" value="1"/>
</dbReference>
<keyword evidence="3" id="KW-1185">Reference proteome</keyword>
<feature type="domain" description="Serine aminopeptidase S33" evidence="1">
    <location>
        <begin position="163"/>
        <end position="270"/>
    </location>
</feature>
<name>A0AAD9TKP2_9ROSI</name>
<reference evidence="2" key="1">
    <citation type="journal article" date="2023" name="Plant J.">
        <title>Genome sequences and population genomics provide insights into the demographic history, inbreeding, and mutation load of two 'living fossil' tree species of Dipteronia.</title>
        <authorList>
            <person name="Feng Y."/>
            <person name="Comes H.P."/>
            <person name="Chen J."/>
            <person name="Zhu S."/>
            <person name="Lu R."/>
            <person name="Zhang X."/>
            <person name="Li P."/>
            <person name="Qiu J."/>
            <person name="Olsen K.M."/>
            <person name="Qiu Y."/>
        </authorList>
    </citation>
    <scope>NUCLEOTIDE SEQUENCE</scope>
    <source>
        <strain evidence="2">KIB01</strain>
    </source>
</reference>
<evidence type="ECO:0000313" key="2">
    <source>
        <dbReference type="EMBL" id="KAK2637557.1"/>
    </source>
</evidence>